<dbReference type="PROSITE" id="PS50887">
    <property type="entry name" value="GGDEF"/>
    <property type="match status" value="1"/>
</dbReference>
<accession>A0A3B1DTW9</accession>
<dbReference type="SMART" id="SM00065">
    <property type="entry name" value="GAF"/>
    <property type="match status" value="2"/>
</dbReference>
<dbReference type="Pfam" id="PF00990">
    <property type="entry name" value="GGDEF"/>
    <property type="match status" value="1"/>
</dbReference>
<dbReference type="NCBIfam" id="TIGR00254">
    <property type="entry name" value="GGDEF"/>
    <property type="match status" value="1"/>
</dbReference>
<dbReference type="InterPro" id="IPR029787">
    <property type="entry name" value="Nucleotide_cyclase"/>
</dbReference>
<dbReference type="Gene3D" id="3.30.450.40">
    <property type="match status" value="2"/>
</dbReference>
<dbReference type="SMART" id="SM00267">
    <property type="entry name" value="GGDEF"/>
    <property type="match status" value="1"/>
</dbReference>
<evidence type="ECO:0000259" key="1">
    <source>
        <dbReference type="PROSITE" id="PS50887"/>
    </source>
</evidence>
<dbReference type="InterPro" id="IPR003018">
    <property type="entry name" value="GAF"/>
</dbReference>
<dbReference type="InterPro" id="IPR000160">
    <property type="entry name" value="GGDEF_dom"/>
</dbReference>
<name>A0A3B1DTW9_9ZZZZ</name>
<reference evidence="2" key="1">
    <citation type="submission" date="2018-06" db="EMBL/GenBank/DDBJ databases">
        <authorList>
            <person name="Zhirakovskaya E."/>
        </authorList>
    </citation>
    <scope>NUCLEOTIDE SEQUENCE</scope>
</reference>
<dbReference type="AlphaFoldDB" id="A0A3B1DTW9"/>
<sequence>MSLSNIFSHLIELTSNVTDAYATVLYSSDNEKKTCHLKELFSLSPELDIPTVVPFGDGPISSVIASRKPLVIDYFNPEAAKLEIFKKIEGLKSFLLVPVIHNELEGVLAIATKEAYGFSSKLQKIVTELAEQIAWHLSEEKKPARQSENTDSSLKDLNTYLQFLGESPDKNTLTKRLVKIPTSIIKCDAIAIAKFDGKGMGTIWEHRGFAEDPSLYEMRLGRGIVGICAQSRSPIIHTSIERSLMAIFSSNENTQALNSVVTAPIMHNKQLLGVLIAGSSVKNGFSHYDLEKLTLIASGSGSSLSSMEVSNQLENEKNRDPITGIYNHRFLINYQRGISKKIFDGTAPVFFLTVQLTNLPYLYETHGVRNGDIILRGLVSLISKQVPSPRNIFKYSDNSILIMILKRNREEVTAIESRLIDLFNDNPLSVNEVSVQLQTAWGLSSYPDESKDLHELIGLSSARTAQPLKVTS</sequence>
<dbReference type="InterPro" id="IPR043128">
    <property type="entry name" value="Rev_trsase/Diguanyl_cyclase"/>
</dbReference>
<dbReference type="SUPFAM" id="SSF55781">
    <property type="entry name" value="GAF domain-like"/>
    <property type="match status" value="2"/>
</dbReference>
<evidence type="ECO:0000313" key="2">
    <source>
        <dbReference type="EMBL" id="VAX32087.1"/>
    </source>
</evidence>
<protein>
    <recommendedName>
        <fullName evidence="1">GGDEF domain-containing protein</fullName>
    </recommendedName>
</protein>
<dbReference type="SUPFAM" id="SSF55073">
    <property type="entry name" value="Nucleotide cyclase"/>
    <property type="match status" value="1"/>
</dbReference>
<dbReference type="Pfam" id="PF13185">
    <property type="entry name" value="GAF_2"/>
    <property type="match status" value="2"/>
</dbReference>
<dbReference type="Gene3D" id="3.30.70.270">
    <property type="match status" value="1"/>
</dbReference>
<proteinExistence type="predicted"/>
<dbReference type="EMBL" id="UOGG01000184">
    <property type="protein sequence ID" value="VAX32087.1"/>
    <property type="molecule type" value="Genomic_DNA"/>
</dbReference>
<gene>
    <name evidence="2" type="ORF">MNBD_NITROSPINAE05-437</name>
</gene>
<feature type="domain" description="GGDEF" evidence="1">
    <location>
        <begin position="347"/>
        <end position="472"/>
    </location>
</feature>
<dbReference type="InterPro" id="IPR029016">
    <property type="entry name" value="GAF-like_dom_sf"/>
</dbReference>
<organism evidence="2">
    <name type="scientific">hydrothermal vent metagenome</name>
    <dbReference type="NCBI Taxonomy" id="652676"/>
    <lineage>
        <taxon>unclassified sequences</taxon>
        <taxon>metagenomes</taxon>
        <taxon>ecological metagenomes</taxon>
    </lineage>
</organism>